<dbReference type="InterPro" id="IPR022442">
    <property type="entry name" value="SO_2930-like_dom"/>
</dbReference>
<evidence type="ECO:0000256" key="8">
    <source>
        <dbReference type="SAM" id="SignalP"/>
    </source>
</evidence>
<dbReference type="InterPro" id="IPR011050">
    <property type="entry name" value="Pectin_lyase_fold/virulence"/>
</dbReference>
<dbReference type="InterPro" id="IPR012334">
    <property type="entry name" value="Pectin_lyas_fold"/>
</dbReference>
<gene>
    <name evidence="10" type="ORF">G0P99_02680</name>
</gene>
<evidence type="ECO:0000256" key="2">
    <source>
        <dbReference type="ARBA" id="ARBA00022617"/>
    </source>
</evidence>
<dbReference type="PANTHER" id="PTHR22990:SF15">
    <property type="entry name" value="F-BOX ONLY PROTEIN 10"/>
    <property type="match status" value="1"/>
</dbReference>
<sequence length="459" mass="48538">MKTLSTLHGAVLASLLSSTALAAELTVPSGGSIQDVVNQAAPGDTILVEPGIYHQSVYVDKPRITLRGLRDGDNWALLDGEMKLNDGIIASGHSIVIDGFRVTGYKGNGIMTQGANNFEISNNYVEGAFYGIFPQFGRNGLVIGNTVTGAEDAGIYVGMSDNVDVIDNVAFGNVMGIEFENTRNALMAGNHVYDNAAGITLTLVPGLPVKDAYSQVIRDNRIIGNNHVNFAPASSIAAGVPSGTGILVVGPDNITIENNEIADNDNVGVFVADLITFGMDSDPKLDPYSDGVRVMGNTWRGNGENMNGMLAEMLAATGKTGIEVLAMGKGRDSCVLPGDGIDTLGTRRWQDCLGDNSVAGFATARLEGGAEEPEYTLEQKGRLTYLAVCTGCHAYDSVLHGPSMQSIQAIYDGDPSGMVGYITDPVRKREGFPEMPPQTYLGEETLDAIASYILEDLGK</sequence>
<dbReference type="SUPFAM" id="SSF46626">
    <property type="entry name" value="Cytochrome c"/>
    <property type="match status" value="1"/>
</dbReference>
<dbReference type="Gene3D" id="1.10.760.10">
    <property type="entry name" value="Cytochrome c-like domain"/>
    <property type="match status" value="1"/>
</dbReference>
<keyword evidence="5" id="KW-0833">Ubl conjugation pathway</keyword>
<feature type="signal peptide" evidence="8">
    <location>
        <begin position="1"/>
        <end position="22"/>
    </location>
</feature>
<keyword evidence="4" id="KW-0677">Repeat</keyword>
<organism evidence="10">
    <name type="scientific">Ruegeria sp. PrR005</name>
    <dbReference type="NCBI Taxonomy" id="2706882"/>
    <lineage>
        <taxon>Bacteria</taxon>
        <taxon>Pseudomonadati</taxon>
        <taxon>Pseudomonadota</taxon>
        <taxon>Alphaproteobacteria</taxon>
        <taxon>Rhodobacterales</taxon>
        <taxon>Roseobacteraceae</taxon>
        <taxon>Ruegeria</taxon>
    </lineage>
</organism>
<dbReference type="PROSITE" id="PS51007">
    <property type="entry name" value="CYTC"/>
    <property type="match status" value="1"/>
</dbReference>
<evidence type="ECO:0000256" key="7">
    <source>
        <dbReference type="PROSITE-ProRule" id="PRU00433"/>
    </source>
</evidence>
<name>A0A6B2NKG8_9RHOB</name>
<evidence type="ECO:0000256" key="1">
    <source>
        <dbReference type="ARBA" id="ARBA00004906"/>
    </source>
</evidence>
<protein>
    <recommendedName>
        <fullName evidence="9">Cytochrome c domain-containing protein</fullName>
    </recommendedName>
</protein>
<dbReference type="PANTHER" id="PTHR22990">
    <property type="entry name" value="F-BOX ONLY PROTEIN"/>
    <property type="match status" value="1"/>
</dbReference>
<dbReference type="InterPro" id="IPR022441">
    <property type="entry name" value="Para_beta_helix_rpt-2"/>
</dbReference>
<dbReference type="NCBIfam" id="TIGR03804">
    <property type="entry name" value="para_beta_helix"/>
    <property type="match status" value="1"/>
</dbReference>
<dbReference type="InterPro" id="IPR009056">
    <property type="entry name" value="Cyt_c-like_dom"/>
</dbReference>
<evidence type="ECO:0000256" key="6">
    <source>
        <dbReference type="ARBA" id="ARBA00023004"/>
    </source>
</evidence>
<dbReference type="SMART" id="SM00710">
    <property type="entry name" value="PbH1"/>
    <property type="match status" value="7"/>
</dbReference>
<dbReference type="InterPro" id="IPR039448">
    <property type="entry name" value="Beta_helix"/>
</dbReference>
<evidence type="ECO:0000256" key="4">
    <source>
        <dbReference type="ARBA" id="ARBA00022737"/>
    </source>
</evidence>
<dbReference type="GO" id="GO:0009055">
    <property type="term" value="F:electron transfer activity"/>
    <property type="evidence" value="ECO:0007669"/>
    <property type="project" value="InterPro"/>
</dbReference>
<dbReference type="SUPFAM" id="SSF51126">
    <property type="entry name" value="Pectin lyase-like"/>
    <property type="match status" value="1"/>
</dbReference>
<comment type="caution">
    <text evidence="10">The sequence shown here is derived from an EMBL/GenBank/DDBJ whole genome shotgun (WGS) entry which is preliminary data.</text>
</comment>
<dbReference type="Pfam" id="PF13229">
    <property type="entry name" value="Beta_helix"/>
    <property type="match status" value="1"/>
</dbReference>
<evidence type="ECO:0000313" key="10">
    <source>
        <dbReference type="EMBL" id="NDW43858.1"/>
    </source>
</evidence>
<accession>A0A6B2NKG8</accession>
<evidence type="ECO:0000259" key="9">
    <source>
        <dbReference type="PROSITE" id="PS51007"/>
    </source>
</evidence>
<proteinExistence type="predicted"/>
<evidence type="ECO:0000256" key="3">
    <source>
        <dbReference type="ARBA" id="ARBA00022723"/>
    </source>
</evidence>
<dbReference type="EMBL" id="JAAGOX010000003">
    <property type="protein sequence ID" value="NDW43858.1"/>
    <property type="molecule type" value="Genomic_DNA"/>
</dbReference>
<dbReference type="NCBIfam" id="TIGR03805">
    <property type="entry name" value="beta_helix_1"/>
    <property type="match status" value="1"/>
</dbReference>
<dbReference type="InterPro" id="IPR036909">
    <property type="entry name" value="Cyt_c-like_dom_sf"/>
</dbReference>
<reference evidence="10" key="1">
    <citation type="submission" date="2020-02" db="EMBL/GenBank/DDBJ databases">
        <title>Delineation of the pyrene-degrading pathway in Roseobacter clade bacteria by genomic analysis.</title>
        <authorList>
            <person name="Zhou H."/>
            <person name="Wang H."/>
        </authorList>
    </citation>
    <scope>NUCLEOTIDE SEQUENCE</scope>
    <source>
        <strain evidence="10">PrR005</strain>
    </source>
</reference>
<dbReference type="GO" id="GO:0046872">
    <property type="term" value="F:metal ion binding"/>
    <property type="evidence" value="ECO:0007669"/>
    <property type="project" value="UniProtKB-KW"/>
</dbReference>
<feature type="chain" id="PRO_5025547081" description="Cytochrome c domain-containing protein" evidence="8">
    <location>
        <begin position="23"/>
        <end position="459"/>
    </location>
</feature>
<keyword evidence="2 7" id="KW-0349">Heme</keyword>
<dbReference type="RefSeq" id="WP_164127432.1">
    <property type="nucleotide sequence ID" value="NZ_JAAGOX010000003.1"/>
</dbReference>
<keyword evidence="6 7" id="KW-0408">Iron</keyword>
<dbReference type="GO" id="GO:0020037">
    <property type="term" value="F:heme binding"/>
    <property type="evidence" value="ECO:0007669"/>
    <property type="project" value="InterPro"/>
</dbReference>
<keyword evidence="8" id="KW-0732">Signal</keyword>
<feature type="domain" description="Cytochrome c" evidence="9">
    <location>
        <begin position="376"/>
        <end position="457"/>
    </location>
</feature>
<dbReference type="InterPro" id="IPR006626">
    <property type="entry name" value="PbH1"/>
</dbReference>
<dbReference type="InterPro" id="IPR051550">
    <property type="entry name" value="SCF-Subunits/Alg-Epimerases"/>
</dbReference>
<evidence type="ECO:0000256" key="5">
    <source>
        <dbReference type="ARBA" id="ARBA00022786"/>
    </source>
</evidence>
<comment type="pathway">
    <text evidence="1">Protein modification; protein ubiquitination.</text>
</comment>
<keyword evidence="3 7" id="KW-0479">Metal-binding</keyword>
<dbReference type="AlphaFoldDB" id="A0A6B2NKG8"/>
<dbReference type="Gene3D" id="2.160.20.10">
    <property type="entry name" value="Single-stranded right-handed beta-helix, Pectin lyase-like"/>
    <property type="match status" value="1"/>
</dbReference>